<dbReference type="InterPro" id="IPR045851">
    <property type="entry name" value="AMP-bd_C_sf"/>
</dbReference>
<dbReference type="PANTHER" id="PTHR43201">
    <property type="entry name" value="ACYL-COA SYNTHETASE"/>
    <property type="match status" value="1"/>
</dbReference>
<dbReference type="PROSITE" id="PS00455">
    <property type="entry name" value="AMP_BINDING"/>
    <property type="match status" value="1"/>
</dbReference>
<evidence type="ECO:0000259" key="3">
    <source>
        <dbReference type="Pfam" id="PF13193"/>
    </source>
</evidence>
<reference evidence="5" key="1">
    <citation type="journal article" date="2018" name="Nat. Microbiol.">
        <title>Leveraging single-cell genomics to expand the fungal tree of life.</title>
        <authorList>
            <person name="Ahrendt S.R."/>
            <person name="Quandt C.A."/>
            <person name="Ciobanu D."/>
            <person name="Clum A."/>
            <person name="Salamov A."/>
            <person name="Andreopoulos B."/>
            <person name="Cheng J.F."/>
            <person name="Woyke T."/>
            <person name="Pelin A."/>
            <person name="Henrissat B."/>
            <person name="Reynolds N.K."/>
            <person name="Benny G.L."/>
            <person name="Smith M.E."/>
            <person name="James T.Y."/>
            <person name="Grigoriev I.V."/>
        </authorList>
    </citation>
    <scope>NUCLEOTIDE SEQUENCE [LARGE SCALE GENOMIC DNA]</scope>
    <source>
        <strain evidence="5">RSA 468</strain>
    </source>
</reference>
<dbReference type="Pfam" id="PF13193">
    <property type="entry name" value="AMP-binding_C"/>
    <property type="match status" value="1"/>
</dbReference>
<feature type="domain" description="AMP-dependent synthetase/ligase" evidence="2">
    <location>
        <begin position="51"/>
        <end position="410"/>
    </location>
</feature>
<sequence>MPVLAALGLTPICRLPNTCRPVALWTQAQSRWSVLSRGLAYELANAGGDLANKPAIVDAQGEHSYARLQHDITKLRNSLLAQTKDHNLKEERVAYLCPNGYHYVPTQWSIWASGGIAVPLSHLHPPAEMEYFIRDSQASTLIYHPAFESTIEKLSPAVLSGLRVMNVVDALSSAQETPHIEEPKISPDQRALIIYTSGTTGKPKGVVTTHNIIATQVDILVSSWNWTVTDRIHHVLPLHHVHGVINALNCGLASGATVEMAPKFDADKVWKRWIEGPHNLTLFMAVPAMYSKLVQAYDKMSPENQARAREACFQFRLMVSGSSALPSPLFNRWREISGHVLLERYGMTEIGMALGNSASDPELRKEGSVGYPFPGVALRLHDEQGNDVTSLHDTPGELLVAGPSVFKEYWNLPEKTAEAFTDQVWFKTGDTAAQDTTDGTWRILGRNSQDILKSGGYKISALEIERELLAHPRIADVAVVGVSDDVLGQRITAIIKEKPKVEGELEQLSPLTEEIIYQFCEPRMAKYKIPRAIKVIDYDVPRNAMGKINKKDLVRRFFG</sequence>
<dbReference type="GO" id="GO:0031956">
    <property type="term" value="F:medium-chain fatty acid-CoA ligase activity"/>
    <property type="evidence" value="ECO:0007669"/>
    <property type="project" value="TreeGrafter"/>
</dbReference>
<dbReference type="Pfam" id="PF00501">
    <property type="entry name" value="AMP-binding"/>
    <property type="match status" value="1"/>
</dbReference>
<organism evidence="4 5">
    <name type="scientific">Dimargaris cristalligena</name>
    <dbReference type="NCBI Taxonomy" id="215637"/>
    <lineage>
        <taxon>Eukaryota</taxon>
        <taxon>Fungi</taxon>
        <taxon>Fungi incertae sedis</taxon>
        <taxon>Zoopagomycota</taxon>
        <taxon>Kickxellomycotina</taxon>
        <taxon>Dimargaritomycetes</taxon>
        <taxon>Dimargaritales</taxon>
        <taxon>Dimargaritaceae</taxon>
        <taxon>Dimargaris</taxon>
    </lineage>
</organism>
<keyword evidence="5" id="KW-1185">Reference proteome</keyword>
<dbReference type="GO" id="GO:0006631">
    <property type="term" value="P:fatty acid metabolic process"/>
    <property type="evidence" value="ECO:0007669"/>
    <property type="project" value="TreeGrafter"/>
</dbReference>
<evidence type="ECO:0000313" key="4">
    <source>
        <dbReference type="EMBL" id="RKP36214.1"/>
    </source>
</evidence>
<protein>
    <submittedName>
        <fullName evidence="4">Uncharacterized protein</fullName>
    </submittedName>
</protein>
<dbReference type="CDD" id="cd05941">
    <property type="entry name" value="MCS"/>
    <property type="match status" value="1"/>
</dbReference>
<dbReference type="PANTHER" id="PTHR43201:SF8">
    <property type="entry name" value="ACYL-COA SYNTHETASE FAMILY MEMBER 3"/>
    <property type="match status" value="1"/>
</dbReference>
<dbReference type="InterPro" id="IPR025110">
    <property type="entry name" value="AMP-bd_C"/>
</dbReference>
<proteinExistence type="inferred from homology"/>
<dbReference type="InterPro" id="IPR020845">
    <property type="entry name" value="AMP-binding_CS"/>
</dbReference>
<name>A0A4P9ZRR2_9FUNG</name>
<dbReference type="EMBL" id="ML002697">
    <property type="protein sequence ID" value="RKP36214.1"/>
    <property type="molecule type" value="Genomic_DNA"/>
</dbReference>
<dbReference type="Gene3D" id="3.40.50.12780">
    <property type="entry name" value="N-terminal domain of ligase-like"/>
    <property type="match status" value="1"/>
</dbReference>
<evidence type="ECO:0000259" key="2">
    <source>
        <dbReference type="Pfam" id="PF00501"/>
    </source>
</evidence>
<evidence type="ECO:0000313" key="5">
    <source>
        <dbReference type="Proteomes" id="UP000268162"/>
    </source>
</evidence>
<dbReference type="InterPro" id="IPR042099">
    <property type="entry name" value="ANL_N_sf"/>
</dbReference>
<dbReference type="SUPFAM" id="SSF56801">
    <property type="entry name" value="Acetyl-CoA synthetase-like"/>
    <property type="match status" value="1"/>
</dbReference>
<feature type="domain" description="AMP-binding enzyme C-terminal" evidence="3">
    <location>
        <begin position="463"/>
        <end position="547"/>
    </location>
</feature>
<dbReference type="AlphaFoldDB" id="A0A4P9ZRR2"/>
<comment type="similarity">
    <text evidence="1">Belongs to the ATP-dependent AMP-binding enzyme family.</text>
</comment>
<accession>A0A4P9ZRR2</accession>
<evidence type="ECO:0000256" key="1">
    <source>
        <dbReference type="ARBA" id="ARBA00006432"/>
    </source>
</evidence>
<gene>
    <name evidence="4" type="ORF">BJ085DRAFT_35905</name>
</gene>
<dbReference type="Gene3D" id="3.30.300.30">
    <property type="match status" value="1"/>
</dbReference>
<dbReference type="Proteomes" id="UP000268162">
    <property type="component" value="Unassembled WGS sequence"/>
</dbReference>
<dbReference type="STRING" id="215637.A0A4P9ZRR2"/>
<dbReference type="InterPro" id="IPR000873">
    <property type="entry name" value="AMP-dep_synth/lig_dom"/>
</dbReference>